<dbReference type="InterPro" id="IPR015760">
    <property type="entry name" value="TIF_IF2"/>
</dbReference>
<name>A0A0B1RYH4_OESDE</name>
<keyword evidence="8" id="KW-1185">Reference proteome</keyword>
<dbReference type="GO" id="GO:0003743">
    <property type="term" value="F:translation initiation factor activity"/>
    <property type="evidence" value="ECO:0007669"/>
    <property type="project" value="UniProtKB-KW"/>
</dbReference>
<dbReference type="GO" id="GO:0005737">
    <property type="term" value="C:cytoplasm"/>
    <property type="evidence" value="ECO:0007669"/>
    <property type="project" value="TreeGrafter"/>
</dbReference>
<organism evidence="7 8">
    <name type="scientific">Oesophagostomum dentatum</name>
    <name type="common">Nodular worm</name>
    <dbReference type="NCBI Taxonomy" id="61180"/>
    <lineage>
        <taxon>Eukaryota</taxon>
        <taxon>Metazoa</taxon>
        <taxon>Ecdysozoa</taxon>
        <taxon>Nematoda</taxon>
        <taxon>Chromadorea</taxon>
        <taxon>Rhabditida</taxon>
        <taxon>Rhabditina</taxon>
        <taxon>Rhabditomorpha</taxon>
        <taxon>Strongyloidea</taxon>
        <taxon>Strongylidae</taxon>
        <taxon>Oesophagostomum</taxon>
    </lineage>
</organism>
<sequence>MLKTDVEGTLEAILNVTETYASEKCKFQIVEFGVGPPTTADIEIAKETGAMIYLFNVQPPPAIRQQAERDGVRIEQYNVIYRLVESLKNELSAQLPTLTEMELVGEGHVLKEFLISDRNRKKQPIAGVLVDWGNFQKNCVYKFIRGGNVIYEGGIESMKHEAELVSTASTNTEV</sequence>
<dbReference type="GO" id="GO:0005525">
    <property type="term" value="F:GTP binding"/>
    <property type="evidence" value="ECO:0007669"/>
    <property type="project" value="UniProtKB-KW"/>
</dbReference>
<evidence type="ECO:0000313" key="7">
    <source>
        <dbReference type="EMBL" id="KHJ77729.1"/>
    </source>
</evidence>
<reference evidence="7 8" key="1">
    <citation type="submission" date="2014-03" db="EMBL/GenBank/DDBJ databases">
        <title>Draft genome of the hookworm Oesophagostomum dentatum.</title>
        <authorList>
            <person name="Mitreva M."/>
        </authorList>
    </citation>
    <scope>NUCLEOTIDE SEQUENCE [LARGE SCALE GENOMIC DNA]</scope>
    <source>
        <strain evidence="7 8">OD-Hann</strain>
    </source>
</reference>
<dbReference type="Proteomes" id="UP000053660">
    <property type="component" value="Unassembled WGS sequence"/>
</dbReference>
<dbReference type="PANTHER" id="PTHR43381:SF20">
    <property type="entry name" value="TRANSLATION INITIATION FACTOR IF-2, MITOCHONDRIAL"/>
    <property type="match status" value="1"/>
</dbReference>
<gene>
    <name evidence="7" type="ORF">OESDEN_22651</name>
</gene>
<evidence type="ECO:0000259" key="6">
    <source>
        <dbReference type="Pfam" id="PF11987"/>
    </source>
</evidence>
<dbReference type="Pfam" id="PF11987">
    <property type="entry name" value="IF-2"/>
    <property type="match status" value="1"/>
</dbReference>
<dbReference type="AlphaFoldDB" id="A0A0B1RYH4"/>
<dbReference type="SUPFAM" id="SSF52156">
    <property type="entry name" value="Initiation factor IF2/eIF5b, domain 3"/>
    <property type="match status" value="1"/>
</dbReference>
<dbReference type="InterPro" id="IPR009000">
    <property type="entry name" value="Transl_B-barrel_sf"/>
</dbReference>
<evidence type="ECO:0000256" key="1">
    <source>
        <dbReference type="ARBA" id="ARBA00007733"/>
    </source>
</evidence>
<dbReference type="InterPro" id="IPR036925">
    <property type="entry name" value="TIF_IF2_dom3_sf"/>
</dbReference>
<keyword evidence="5" id="KW-0342">GTP-binding</keyword>
<evidence type="ECO:0000256" key="3">
    <source>
        <dbReference type="ARBA" id="ARBA00022741"/>
    </source>
</evidence>
<dbReference type="Gene3D" id="3.40.50.10050">
    <property type="entry name" value="Translation initiation factor IF- 2, domain 3"/>
    <property type="match status" value="1"/>
</dbReference>
<evidence type="ECO:0000256" key="5">
    <source>
        <dbReference type="ARBA" id="ARBA00023134"/>
    </source>
</evidence>
<evidence type="ECO:0000313" key="8">
    <source>
        <dbReference type="Proteomes" id="UP000053660"/>
    </source>
</evidence>
<dbReference type="OrthoDB" id="361630at2759"/>
<dbReference type="EMBL" id="KN610475">
    <property type="protein sequence ID" value="KHJ77729.1"/>
    <property type="molecule type" value="Genomic_DNA"/>
</dbReference>
<feature type="non-terminal residue" evidence="7">
    <location>
        <position position="174"/>
    </location>
</feature>
<protein>
    <recommendedName>
        <fullName evidence="6">Translation initiation factor IF- 2 domain-containing protein</fullName>
    </recommendedName>
</protein>
<dbReference type="FunFam" id="3.40.50.10050:FF:000001">
    <property type="entry name" value="Translation initiation factor IF-2"/>
    <property type="match status" value="1"/>
</dbReference>
<dbReference type="SUPFAM" id="SSF50447">
    <property type="entry name" value="Translation proteins"/>
    <property type="match status" value="1"/>
</dbReference>
<evidence type="ECO:0000256" key="2">
    <source>
        <dbReference type="ARBA" id="ARBA00022540"/>
    </source>
</evidence>
<comment type="similarity">
    <text evidence="1">Belongs to the TRAFAC class translation factor GTPase superfamily. Classic translation factor GTPase family. IF-2 subfamily.</text>
</comment>
<keyword evidence="4" id="KW-0648">Protein biosynthesis</keyword>
<evidence type="ECO:0000256" key="4">
    <source>
        <dbReference type="ARBA" id="ARBA00022917"/>
    </source>
</evidence>
<accession>A0A0B1RYH4</accession>
<proteinExistence type="inferred from homology"/>
<keyword evidence="3" id="KW-0547">Nucleotide-binding</keyword>
<dbReference type="PANTHER" id="PTHR43381">
    <property type="entry name" value="TRANSLATION INITIATION FACTOR IF-2-RELATED"/>
    <property type="match status" value="1"/>
</dbReference>
<feature type="domain" description="Translation initiation factor IF- 2" evidence="6">
    <location>
        <begin position="1"/>
        <end position="88"/>
    </location>
</feature>
<keyword evidence="2" id="KW-0396">Initiation factor</keyword>
<dbReference type="Gene3D" id="2.40.30.10">
    <property type="entry name" value="Translation factors"/>
    <property type="match status" value="1"/>
</dbReference>
<dbReference type="InterPro" id="IPR023115">
    <property type="entry name" value="TIF_IF2_dom3"/>
</dbReference>